<evidence type="ECO:0000313" key="2">
    <source>
        <dbReference type="EMBL" id="KRX95455.1"/>
    </source>
</evidence>
<protein>
    <submittedName>
        <fullName evidence="2">Uncharacterized protein</fullName>
    </submittedName>
</protein>
<proteinExistence type="predicted"/>
<dbReference type="EMBL" id="JYDU01000056">
    <property type="protein sequence ID" value="KRX95441.1"/>
    <property type="molecule type" value="Genomic_DNA"/>
</dbReference>
<evidence type="ECO:0000313" key="3">
    <source>
        <dbReference type="Proteomes" id="UP000054815"/>
    </source>
</evidence>
<accession>A0A0V0Y5C5</accession>
<name>A0A0V0Y5C5_TRIPS</name>
<organism evidence="2 3">
    <name type="scientific">Trichinella pseudospiralis</name>
    <name type="common">Parasitic roundworm</name>
    <dbReference type="NCBI Taxonomy" id="6337"/>
    <lineage>
        <taxon>Eukaryota</taxon>
        <taxon>Metazoa</taxon>
        <taxon>Ecdysozoa</taxon>
        <taxon>Nematoda</taxon>
        <taxon>Enoplea</taxon>
        <taxon>Dorylaimia</taxon>
        <taxon>Trichinellida</taxon>
        <taxon>Trichinellidae</taxon>
        <taxon>Trichinella</taxon>
    </lineage>
</organism>
<sequence>MGLLCCWHANNGGLVELVAEIQPYFSLFIHEYCCLGCLELDPSINFSKEEEEEEEEALGAAIQVLAKVCTSSAMTRFICQINVALNET</sequence>
<comment type="caution">
    <text evidence="2">The sequence shown here is derived from an EMBL/GenBank/DDBJ whole genome shotgun (WGS) entry which is preliminary data.</text>
</comment>
<reference evidence="2 3" key="1">
    <citation type="submission" date="2015-01" db="EMBL/GenBank/DDBJ databases">
        <title>Evolution of Trichinella species and genotypes.</title>
        <authorList>
            <person name="Korhonen P.K."/>
            <person name="Edoardo P."/>
            <person name="Giuseppe L.R."/>
            <person name="Gasser R.B."/>
        </authorList>
    </citation>
    <scope>NUCLEOTIDE SEQUENCE [LARGE SCALE GENOMIC DNA]</scope>
    <source>
        <strain evidence="2">ISS141</strain>
    </source>
</reference>
<gene>
    <name evidence="2" type="ORF">T4E_10142</name>
    <name evidence="1" type="ORF">T4E_11883</name>
</gene>
<dbReference type="EMBL" id="JYDU01000056">
    <property type="protein sequence ID" value="KRX95455.1"/>
    <property type="molecule type" value="Genomic_DNA"/>
</dbReference>
<dbReference type="AlphaFoldDB" id="A0A0V0Y5C5"/>
<dbReference type="Proteomes" id="UP000054815">
    <property type="component" value="Unassembled WGS sequence"/>
</dbReference>
<evidence type="ECO:0000313" key="1">
    <source>
        <dbReference type="EMBL" id="KRX95441.1"/>
    </source>
</evidence>